<name>A0A9D7LVK0_9RHOO</name>
<keyword evidence="7" id="KW-0319">Glycerol metabolism</keyword>
<dbReference type="GO" id="GO:0004144">
    <property type="term" value="F:diacylglycerol O-acyltransferase activity"/>
    <property type="evidence" value="ECO:0007669"/>
    <property type="project" value="UniProtKB-EC"/>
</dbReference>
<feature type="region of interest" description="Disordered" evidence="11">
    <location>
        <begin position="495"/>
        <end position="607"/>
    </location>
</feature>
<accession>A0A9D7LVK0</accession>
<dbReference type="GO" id="GO:0071731">
    <property type="term" value="P:response to nitric oxide"/>
    <property type="evidence" value="ECO:0007669"/>
    <property type="project" value="TreeGrafter"/>
</dbReference>
<evidence type="ECO:0000313" key="14">
    <source>
        <dbReference type="EMBL" id="MBK8892003.1"/>
    </source>
</evidence>
<comment type="similarity">
    <text evidence="3">Belongs to the long-chain O-acyltransferase family.</text>
</comment>
<evidence type="ECO:0000256" key="10">
    <source>
        <dbReference type="ARBA" id="ARBA00048109"/>
    </source>
</evidence>
<dbReference type="EC" id="2.3.1.20" evidence="4"/>
<evidence type="ECO:0000256" key="6">
    <source>
        <dbReference type="ARBA" id="ARBA00022679"/>
    </source>
</evidence>
<keyword evidence="5" id="KW-0444">Lipid biosynthesis</keyword>
<dbReference type="GO" id="GO:0001666">
    <property type="term" value="P:response to hypoxia"/>
    <property type="evidence" value="ECO:0007669"/>
    <property type="project" value="TreeGrafter"/>
</dbReference>
<dbReference type="AlphaFoldDB" id="A0A9D7LVK0"/>
<organism evidence="14 15">
    <name type="scientific">Candidatus Dechloromonas phosphorivorans</name>
    <dbReference type="NCBI Taxonomy" id="2899244"/>
    <lineage>
        <taxon>Bacteria</taxon>
        <taxon>Pseudomonadati</taxon>
        <taxon>Pseudomonadota</taxon>
        <taxon>Betaproteobacteria</taxon>
        <taxon>Rhodocyclales</taxon>
        <taxon>Azonexaceae</taxon>
        <taxon>Dechloromonas</taxon>
    </lineage>
</organism>
<evidence type="ECO:0000259" key="12">
    <source>
        <dbReference type="Pfam" id="PF03007"/>
    </source>
</evidence>
<evidence type="ECO:0000256" key="8">
    <source>
        <dbReference type="ARBA" id="ARBA00023098"/>
    </source>
</evidence>
<dbReference type="PANTHER" id="PTHR31650">
    <property type="entry name" value="O-ACYLTRANSFERASE (WSD1-LIKE) FAMILY PROTEIN"/>
    <property type="match status" value="1"/>
</dbReference>
<gene>
    <name evidence="14" type="ORF">IPN75_17295</name>
</gene>
<dbReference type="InterPro" id="IPR014292">
    <property type="entry name" value="Acyl_transf_WS/DGAT"/>
</dbReference>
<dbReference type="SUPFAM" id="SSF52777">
    <property type="entry name" value="CoA-dependent acyltransferases"/>
    <property type="match status" value="1"/>
</dbReference>
<dbReference type="GO" id="GO:0019432">
    <property type="term" value="P:triglyceride biosynthetic process"/>
    <property type="evidence" value="ECO:0007669"/>
    <property type="project" value="TreeGrafter"/>
</dbReference>
<evidence type="ECO:0000256" key="9">
    <source>
        <dbReference type="ARBA" id="ARBA00023315"/>
    </source>
</evidence>
<sequence>MKHLSGLDNLFLAVEHGNQLMQVAALGIYDPSTAPGGELRFTSVLDFFESRMKQTKIFRRRLVEAPWGLDRPYWIDDTDVDVEYHVRHIALPQPGDWRQLMIQVARLHSRSLDKSKPLWEAYIIEGLDHVPGIAPGSFALYIKFHHAAVDGQGGVEIIRAIHSLSPTLDPEEDEDLSQVAIVADRNPTTVELCARAVSHRACQLLDGARLIADLGKRAAAAGIGLVASGKAMDISKKVITRRLGVAEMAAEMTASFGEVLHVRPHTRFDGKISAHRVVDVAGLSLADCNRIRQQVEGVTINDIFMATAGGALRKYLELKGDLPGASLIAMMPISTRSGRTGGDEGNQVAMAAVPLATDIADPHRRLLAVRRATRRGKSISAILGKDLPARLIEVLPAMVVEQVARSVLVPLVNVTISNVHGPDEALYLAGAKLQMFTPVSIVIDGVGLNLTGLSYNGTLWVCFVSCRKMLPDPGVFVKCLTESFDELLAATVGKPEPNAETKPAARRTTATSRSVHSKAVGVAPVRKTAATKVPPGTKAGVQGSAVRKVEPADNKGDAMVRKKVAPPVASRRVSRGPRAQKPELAELPGSIAVENAVEERPAVKKAQ</sequence>
<evidence type="ECO:0000313" key="15">
    <source>
        <dbReference type="Proteomes" id="UP000808146"/>
    </source>
</evidence>
<evidence type="ECO:0000256" key="11">
    <source>
        <dbReference type="SAM" id="MobiDB-lite"/>
    </source>
</evidence>
<comment type="caution">
    <text evidence="14">The sequence shown here is derived from an EMBL/GenBank/DDBJ whole genome shotgun (WGS) entry which is preliminary data.</text>
</comment>
<evidence type="ECO:0000256" key="4">
    <source>
        <dbReference type="ARBA" id="ARBA00013244"/>
    </source>
</evidence>
<comment type="catalytic activity">
    <reaction evidence="10">
        <text>an acyl-CoA + a 1,2-diacyl-sn-glycerol = a triacyl-sn-glycerol + CoA</text>
        <dbReference type="Rhea" id="RHEA:10868"/>
        <dbReference type="ChEBI" id="CHEBI:17815"/>
        <dbReference type="ChEBI" id="CHEBI:57287"/>
        <dbReference type="ChEBI" id="CHEBI:58342"/>
        <dbReference type="ChEBI" id="CHEBI:64615"/>
        <dbReference type="EC" id="2.3.1.20"/>
    </reaction>
</comment>
<proteinExistence type="inferred from homology"/>
<feature type="compositionally biased region" description="Basic and acidic residues" evidence="11">
    <location>
        <begin position="547"/>
        <end position="560"/>
    </location>
</feature>
<dbReference type="Pfam" id="PF03007">
    <property type="entry name" value="WS_DGAT_cat"/>
    <property type="match status" value="1"/>
</dbReference>
<keyword evidence="8" id="KW-0443">Lipid metabolism</keyword>
<dbReference type="InterPro" id="IPR004255">
    <property type="entry name" value="O-acyltransferase_WSD1_N"/>
</dbReference>
<keyword evidence="6" id="KW-0808">Transferase</keyword>
<evidence type="ECO:0000256" key="5">
    <source>
        <dbReference type="ARBA" id="ARBA00022516"/>
    </source>
</evidence>
<evidence type="ECO:0000256" key="2">
    <source>
        <dbReference type="ARBA" id="ARBA00005189"/>
    </source>
</evidence>
<evidence type="ECO:0000256" key="7">
    <source>
        <dbReference type="ARBA" id="ARBA00022798"/>
    </source>
</evidence>
<feature type="domain" description="O-acyltransferase WSD1 C-terminal" evidence="13">
    <location>
        <begin position="345"/>
        <end position="487"/>
    </location>
</feature>
<dbReference type="InterPro" id="IPR009721">
    <property type="entry name" value="O-acyltransferase_WSD1_C"/>
</dbReference>
<evidence type="ECO:0000256" key="3">
    <source>
        <dbReference type="ARBA" id="ARBA00009587"/>
    </source>
</evidence>
<evidence type="ECO:0000259" key="13">
    <source>
        <dbReference type="Pfam" id="PF06974"/>
    </source>
</evidence>
<dbReference type="GO" id="GO:0051701">
    <property type="term" value="P:biological process involved in interaction with host"/>
    <property type="evidence" value="ECO:0007669"/>
    <property type="project" value="TreeGrafter"/>
</dbReference>
<comment type="pathway">
    <text evidence="1">Glycerolipid metabolism; triacylglycerol biosynthesis.</text>
</comment>
<dbReference type="InterPro" id="IPR045034">
    <property type="entry name" value="O-acyltransferase_WSD1-like"/>
</dbReference>
<evidence type="ECO:0000256" key="1">
    <source>
        <dbReference type="ARBA" id="ARBA00004771"/>
    </source>
</evidence>
<dbReference type="Pfam" id="PF06974">
    <property type="entry name" value="WS_DGAT_C"/>
    <property type="match status" value="1"/>
</dbReference>
<feature type="domain" description="O-acyltransferase WSD1-like N-terminal" evidence="12">
    <location>
        <begin position="4"/>
        <end position="303"/>
    </location>
</feature>
<dbReference type="Proteomes" id="UP000808146">
    <property type="component" value="Unassembled WGS sequence"/>
</dbReference>
<reference evidence="14" key="1">
    <citation type="submission" date="2020-10" db="EMBL/GenBank/DDBJ databases">
        <title>Connecting structure to function with the recovery of over 1000 high-quality activated sludge metagenome-assembled genomes encoding full-length rRNA genes using long-read sequencing.</title>
        <authorList>
            <person name="Singleton C.M."/>
            <person name="Petriglieri F."/>
            <person name="Kristensen J.M."/>
            <person name="Kirkegaard R.H."/>
            <person name="Michaelsen T.Y."/>
            <person name="Andersen M.H."/>
            <person name="Karst S.M."/>
            <person name="Dueholm M.S."/>
            <person name="Nielsen P.H."/>
            <person name="Albertsen M."/>
        </authorList>
    </citation>
    <scope>NUCLEOTIDE SEQUENCE</scope>
    <source>
        <strain evidence="14">OdNE_18-Q3-R46-58_BAT3C.305</strain>
    </source>
</reference>
<dbReference type="GO" id="GO:0005886">
    <property type="term" value="C:plasma membrane"/>
    <property type="evidence" value="ECO:0007669"/>
    <property type="project" value="TreeGrafter"/>
</dbReference>
<dbReference type="EMBL" id="JADKBR010000021">
    <property type="protein sequence ID" value="MBK8892003.1"/>
    <property type="molecule type" value="Genomic_DNA"/>
</dbReference>
<comment type="pathway">
    <text evidence="2">Lipid metabolism.</text>
</comment>
<dbReference type="GO" id="GO:0006071">
    <property type="term" value="P:glycerol metabolic process"/>
    <property type="evidence" value="ECO:0007669"/>
    <property type="project" value="UniProtKB-KW"/>
</dbReference>
<dbReference type="NCBIfam" id="TIGR02946">
    <property type="entry name" value="acyl_WS_DGAT"/>
    <property type="match status" value="1"/>
</dbReference>
<feature type="compositionally biased region" description="Basic and acidic residues" evidence="11">
    <location>
        <begin position="597"/>
        <end position="607"/>
    </location>
</feature>
<protein>
    <recommendedName>
        <fullName evidence="4">diacylglycerol O-acyltransferase</fullName>
        <ecNumber evidence="4">2.3.1.20</ecNumber>
    </recommendedName>
</protein>
<dbReference type="PANTHER" id="PTHR31650:SF1">
    <property type="entry name" value="WAX ESTER SYNTHASE_DIACYLGLYCEROL ACYLTRANSFERASE 4-RELATED"/>
    <property type="match status" value="1"/>
</dbReference>
<keyword evidence="9" id="KW-0012">Acyltransferase</keyword>